<evidence type="ECO:0000313" key="3">
    <source>
        <dbReference type="EMBL" id="GES24671.1"/>
    </source>
</evidence>
<sequence>MDSDDPASASRAAGRPEAQGREAWQDNGLVFCREDGTPLDRWTVRREFQKITKCAGLGEDWTPRELRHSSDPS</sequence>
<accession>A0A5M3XYM5</accession>
<dbReference type="GO" id="GO:0006310">
    <property type="term" value="P:DNA recombination"/>
    <property type="evidence" value="ECO:0007669"/>
    <property type="project" value="UniProtKB-KW"/>
</dbReference>
<dbReference type="Gene3D" id="1.10.443.10">
    <property type="entry name" value="Intergrase catalytic core"/>
    <property type="match status" value="1"/>
</dbReference>
<gene>
    <name evidence="3" type="ORF">Aple_075700</name>
</gene>
<proteinExistence type="predicted"/>
<reference evidence="3 4" key="1">
    <citation type="submission" date="2019-10" db="EMBL/GenBank/DDBJ databases">
        <title>Whole genome shotgun sequence of Acrocarpospora pleiomorpha NBRC 16267.</title>
        <authorList>
            <person name="Ichikawa N."/>
            <person name="Kimura A."/>
            <person name="Kitahashi Y."/>
            <person name="Komaki H."/>
            <person name="Oguchi A."/>
        </authorList>
    </citation>
    <scope>NUCLEOTIDE SEQUENCE [LARGE SCALE GENOMIC DNA]</scope>
    <source>
        <strain evidence="3 4">NBRC 16267</strain>
    </source>
</reference>
<organism evidence="3 4">
    <name type="scientific">Acrocarpospora pleiomorpha</name>
    <dbReference type="NCBI Taxonomy" id="90975"/>
    <lineage>
        <taxon>Bacteria</taxon>
        <taxon>Bacillati</taxon>
        <taxon>Actinomycetota</taxon>
        <taxon>Actinomycetes</taxon>
        <taxon>Streptosporangiales</taxon>
        <taxon>Streptosporangiaceae</taxon>
        <taxon>Acrocarpospora</taxon>
    </lineage>
</organism>
<dbReference type="InterPro" id="IPR011010">
    <property type="entry name" value="DNA_brk_join_enz"/>
</dbReference>
<dbReference type="RefSeq" id="WP_155349495.1">
    <property type="nucleotide sequence ID" value="NZ_BAAAHM010000045.1"/>
</dbReference>
<dbReference type="InterPro" id="IPR013762">
    <property type="entry name" value="Integrase-like_cat_sf"/>
</dbReference>
<dbReference type="EMBL" id="BLAF01000055">
    <property type="protein sequence ID" value="GES24671.1"/>
    <property type="molecule type" value="Genomic_DNA"/>
</dbReference>
<evidence type="ECO:0000256" key="1">
    <source>
        <dbReference type="ARBA" id="ARBA00023172"/>
    </source>
</evidence>
<dbReference type="GO" id="GO:0015074">
    <property type="term" value="P:DNA integration"/>
    <property type="evidence" value="ECO:0007669"/>
    <property type="project" value="InterPro"/>
</dbReference>
<evidence type="ECO:0008006" key="5">
    <source>
        <dbReference type="Google" id="ProtNLM"/>
    </source>
</evidence>
<dbReference type="GO" id="GO:0003677">
    <property type="term" value="F:DNA binding"/>
    <property type="evidence" value="ECO:0007669"/>
    <property type="project" value="InterPro"/>
</dbReference>
<keyword evidence="1" id="KW-0233">DNA recombination</keyword>
<evidence type="ECO:0000313" key="4">
    <source>
        <dbReference type="Proteomes" id="UP000377595"/>
    </source>
</evidence>
<protein>
    <recommendedName>
        <fullName evidence="5">Tyr recombinase domain-containing protein</fullName>
    </recommendedName>
</protein>
<dbReference type="AlphaFoldDB" id="A0A5M3XYM5"/>
<dbReference type="Proteomes" id="UP000377595">
    <property type="component" value="Unassembled WGS sequence"/>
</dbReference>
<comment type="caution">
    <text evidence="3">The sequence shown here is derived from an EMBL/GenBank/DDBJ whole genome shotgun (WGS) entry which is preliminary data.</text>
</comment>
<dbReference type="SUPFAM" id="SSF56349">
    <property type="entry name" value="DNA breaking-rejoining enzymes"/>
    <property type="match status" value="1"/>
</dbReference>
<evidence type="ECO:0000256" key="2">
    <source>
        <dbReference type="SAM" id="MobiDB-lite"/>
    </source>
</evidence>
<name>A0A5M3XYM5_9ACTN</name>
<feature type="region of interest" description="Disordered" evidence="2">
    <location>
        <begin position="1"/>
        <end position="22"/>
    </location>
</feature>
<keyword evidence="4" id="KW-1185">Reference proteome</keyword>
<feature type="compositionally biased region" description="Low complexity" evidence="2">
    <location>
        <begin position="1"/>
        <end position="13"/>
    </location>
</feature>
<dbReference type="OrthoDB" id="3175606at2"/>